<dbReference type="CDD" id="cd06170">
    <property type="entry name" value="LuxR_C_like"/>
    <property type="match status" value="1"/>
</dbReference>
<dbReference type="PROSITE" id="PS50043">
    <property type="entry name" value="HTH_LUXR_2"/>
    <property type="match status" value="1"/>
</dbReference>
<feature type="domain" description="HTH luxR-type" evidence="5">
    <location>
        <begin position="177"/>
        <end position="242"/>
    </location>
</feature>
<dbReference type="GO" id="GO:0003677">
    <property type="term" value="F:DNA binding"/>
    <property type="evidence" value="ECO:0007669"/>
    <property type="project" value="UniProtKB-KW"/>
</dbReference>
<dbReference type="InterPro" id="IPR000792">
    <property type="entry name" value="Tscrpt_reg_LuxR_C"/>
</dbReference>
<evidence type="ECO:0000256" key="2">
    <source>
        <dbReference type="ARBA" id="ARBA00023125"/>
    </source>
</evidence>
<dbReference type="Pfam" id="PF00196">
    <property type="entry name" value="GerE"/>
    <property type="match status" value="1"/>
</dbReference>
<sequence>MTEAPPAPRPHLGVDDDTGAIPGAGTTDAGDAPAELLVLSNRPFIASTFAEQAAARGLTSTRVVLGESPIDPALVAASTWVVVDVCGDPAAAVRWCRALPPATTHLVLLITCERSVSKSALAQLLKCRPSGVLGAGLAPEELVSALEMIQCGHMIVQLDRAGETGRFLQSLLLRGAQTAAVPSLSSDERELLGMVAQGLSDLEIARSCYVSEATVRRRVSALRKRTDTARRVELAAWAGAHGYYDLPGHSTQPSRS</sequence>
<dbReference type="PANTHER" id="PTHR44688:SF16">
    <property type="entry name" value="DNA-BINDING TRANSCRIPTIONAL ACTIVATOR DEVR_DOSR"/>
    <property type="match status" value="1"/>
</dbReference>
<evidence type="ECO:0000313" key="7">
    <source>
        <dbReference type="Proteomes" id="UP000468687"/>
    </source>
</evidence>
<dbReference type="AlphaFoldDB" id="A0A6P0HGI0"/>
<keyword evidence="1" id="KW-0805">Transcription regulation</keyword>
<evidence type="ECO:0000256" key="1">
    <source>
        <dbReference type="ARBA" id="ARBA00023015"/>
    </source>
</evidence>
<organism evidence="6 7">
    <name type="scientific">Nocardioides zeae</name>
    <dbReference type="NCBI Taxonomy" id="1457234"/>
    <lineage>
        <taxon>Bacteria</taxon>
        <taxon>Bacillati</taxon>
        <taxon>Actinomycetota</taxon>
        <taxon>Actinomycetes</taxon>
        <taxon>Propionibacteriales</taxon>
        <taxon>Nocardioidaceae</taxon>
        <taxon>Nocardioides</taxon>
    </lineage>
</organism>
<proteinExistence type="predicted"/>
<feature type="region of interest" description="Disordered" evidence="4">
    <location>
        <begin position="1"/>
        <end position="27"/>
    </location>
</feature>
<evidence type="ECO:0000259" key="5">
    <source>
        <dbReference type="PROSITE" id="PS50043"/>
    </source>
</evidence>
<dbReference type="Gene3D" id="1.10.10.10">
    <property type="entry name" value="Winged helix-like DNA-binding domain superfamily/Winged helix DNA-binding domain"/>
    <property type="match status" value="1"/>
</dbReference>
<name>A0A6P0HGI0_9ACTN</name>
<dbReference type="GO" id="GO:0006355">
    <property type="term" value="P:regulation of DNA-templated transcription"/>
    <property type="evidence" value="ECO:0007669"/>
    <property type="project" value="InterPro"/>
</dbReference>
<accession>A0A6P0HGI0</accession>
<keyword evidence="2" id="KW-0238">DNA-binding</keyword>
<evidence type="ECO:0000256" key="4">
    <source>
        <dbReference type="SAM" id="MobiDB-lite"/>
    </source>
</evidence>
<keyword evidence="3" id="KW-0804">Transcription</keyword>
<comment type="caution">
    <text evidence="6">The sequence shown here is derived from an EMBL/GenBank/DDBJ whole genome shotgun (WGS) entry which is preliminary data.</text>
</comment>
<dbReference type="EMBL" id="JAAGXA010000003">
    <property type="protein sequence ID" value="NEN77792.1"/>
    <property type="molecule type" value="Genomic_DNA"/>
</dbReference>
<dbReference type="SUPFAM" id="SSF46894">
    <property type="entry name" value="C-terminal effector domain of the bipartite response regulators"/>
    <property type="match status" value="1"/>
</dbReference>
<dbReference type="InterPro" id="IPR016032">
    <property type="entry name" value="Sig_transdc_resp-reg_C-effctor"/>
</dbReference>
<reference evidence="6 7" key="1">
    <citation type="journal article" date="2014" name="Int. J. Syst. Evol. Microbiol.">
        <title>Nocardioides zeae sp. nov., isolated from the stem of Zea mays.</title>
        <authorList>
            <person name="Glaeser S.P."/>
            <person name="McInroy J.A."/>
            <person name="Busse H.J."/>
            <person name="Kampfer P."/>
        </authorList>
    </citation>
    <scope>NUCLEOTIDE SEQUENCE [LARGE SCALE GENOMIC DNA]</scope>
    <source>
        <strain evidence="6 7">JCM 30728</strain>
    </source>
</reference>
<evidence type="ECO:0000313" key="6">
    <source>
        <dbReference type="EMBL" id="NEN77792.1"/>
    </source>
</evidence>
<dbReference type="InterPro" id="IPR036388">
    <property type="entry name" value="WH-like_DNA-bd_sf"/>
</dbReference>
<dbReference type="SMART" id="SM00421">
    <property type="entry name" value="HTH_LUXR"/>
    <property type="match status" value="1"/>
</dbReference>
<evidence type="ECO:0000256" key="3">
    <source>
        <dbReference type="ARBA" id="ARBA00023163"/>
    </source>
</evidence>
<dbReference type="RefSeq" id="WP_163771155.1">
    <property type="nucleotide sequence ID" value="NZ_JAAGXA010000003.1"/>
</dbReference>
<keyword evidence="7" id="KW-1185">Reference proteome</keyword>
<protein>
    <submittedName>
        <fullName evidence="6">Response regulator transcription factor</fullName>
    </submittedName>
</protein>
<gene>
    <name evidence="6" type="ORF">G3T38_05825</name>
</gene>
<dbReference type="PANTHER" id="PTHR44688">
    <property type="entry name" value="DNA-BINDING TRANSCRIPTIONAL ACTIVATOR DEVR_DOSR"/>
    <property type="match status" value="1"/>
</dbReference>
<dbReference type="Proteomes" id="UP000468687">
    <property type="component" value="Unassembled WGS sequence"/>
</dbReference>